<feature type="coiled-coil region" evidence="1">
    <location>
        <begin position="626"/>
        <end position="660"/>
    </location>
</feature>
<evidence type="ECO:0000313" key="3">
    <source>
        <dbReference type="Proteomes" id="UP000036122"/>
    </source>
</evidence>
<gene>
    <name evidence="2" type="ORF">T630_2891</name>
</gene>
<dbReference type="SUPFAM" id="SSF89550">
    <property type="entry name" value="PHP domain-like"/>
    <property type="match status" value="1"/>
</dbReference>
<evidence type="ECO:0000256" key="1">
    <source>
        <dbReference type="SAM" id="Coils"/>
    </source>
</evidence>
<dbReference type="InterPro" id="IPR054787">
    <property type="entry name" value="TrlF_ATPase"/>
</dbReference>
<dbReference type="Proteomes" id="UP000036122">
    <property type="component" value="Unassembled WGS sequence"/>
</dbReference>
<dbReference type="AlphaFoldDB" id="A0A0J0ZPX5"/>
<evidence type="ECO:0000313" key="2">
    <source>
        <dbReference type="EMBL" id="KLT84384.1"/>
    </source>
</evidence>
<comment type="caution">
    <text evidence="2">The sequence shown here is derived from an EMBL/GenBank/DDBJ whole genome shotgun (WGS) entry which is preliminary data.</text>
</comment>
<dbReference type="RefSeq" id="WP_000248191.1">
    <property type="nucleotide sequence ID" value="NZ_JPHZ01000035.1"/>
</dbReference>
<dbReference type="InterPro" id="IPR016195">
    <property type="entry name" value="Pol/histidinol_Pase-like"/>
</dbReference>
<keyword evidence="1" id="KW-0175">Coiled coil</keyword>
<dbReference type="PATRIC" id="fig|1409923.3.peg.3948"/>
<sequence length="920" mass="106809">MVNRGSEWARWDLHIHTKGTAKNDQFGNITFEEYCIELFRKALDKDIKVIGITDYFRVANFKKVIDFQKKIENIATFSVEEKKRISKIFILPNIELRTTPSTNHGSAINFHLLINPSAIAEYEQRFIDNLTFTASSTEIYKLCDYDLAKLGRKKAQDEHLDEEIAIKKGIEQFILNPSDIISAFNRYPAFREHCIVVVSNSNKDGASAFQGHENFLKQQEGSTLKTLRESLYKVSDAIFSPIDKDFFLGKTFEKQKDYLEQFGSYKPCIHGSDAHDLKSLFNPHGERYCWIKAEPSFEGLKQILHEPATRVHIGASRPELKNDYEVIDRIELKNDHVFNQRIYFNQNLTSIIGGRSSGKSTLLQCLAHKLQPNALDNKPPHLDNLCKDLRIIWKDGQEDDTRQIEYFYQGHMYRRSQDEGIEKIVERLLLQKNQALFEPFKAQVAETKLNIAKQLSSYFSIRDQIEQKNNFLHTLGNLNDVHAQIKSLTDQINKFQKDDITDDELKTYEDNKNKLHSLLIEKNELIGLRNNIDLGSIHNFLTIQNPFVFHPSYSLIKDNIEEKIKDIQDYISAKVGEIKKESFHIITERYNNIEIESHRITVDFQFNKVANYLSKSESLKPILKQREQEEEKAANIDKILKEIENLNSEATRLIEAVRHDWLELSKSYTELLKEINSFIVSPDLKITATKTFEIINYQNWIRKNINQQSDKAQSFTNKVVSSEKELLNLFDDLTYHISNNLIKLKQGSTLVSLTKEFFDNSWFKLRYDVTYEGDNYNAMSQGKKAFVVLKMTLDCSDSKCPIIIDQPEDDLDNRAIYTELVTYLKEKKTQRQIILVTHNANVVVNADSELVIVANQHGSQSPNNEEKKFQYKYGSIECLTKSNNPNASILERKRIKEHICEILEGGHQAFKLRERKYDMS</sequence>
<reference evidence="2 3" key="1">
    <citation type="submission" date="2014-07" db="EMBL/GenBank/DDBJ databases">
        <authorList>
            <person name="Harkins D.M."/>
            <person name="Lesho E."/>
            <person name="Waterman P.E."/>
            <person name="Chan A."/>
            <person name="Fouts D.E."/>
        </authorList>
    </citation>
    <scope>NUCLEOTIDE SEQUENCE [LARGE SCALE GENOMIC DNA]</scope>
    <source>
        <strain evidence="2 3">MRSN 3527</strain>
    </source>
</reference>
<dbReference type="Gene3D" id="3.20.20.140">
    <property type="entry name" value="Metal-dependent hydrolases"/>
    <property type="match status" value="1"/>
</dbReference>
<protein>
    <recommendedName>
        <fullName evidence="4">AAA domain protein</fullName>
    </recommendedName>
</protein>
<proteinExistence type="predicted"/>
<organism evidence="2 3">
    <name type="scientific">Acinetobacter baumannii MRSN 3527</name>
    <dbReference type="NCBI Taxonomy" id="1409923"/>
    <lineage>
        <taxon>Bacteria</taxon>
        <taxon>Pseudomonadati</taxon>
        <taxon>Pseudomonadota</taxon>
        <taxon>Gammaproteobacteria</taxon>
        <taxon>Moraxellales</taxon>
        <taxon>Moraxellaceae</taxon>
        <taxon>Acinetobacter</taxon>
        <taxon>Acinetobacter calcoaceticus/baumannii complex</taxon>
    </lineage>
</organism>
<dbReference type="NCBIfam" id="NF045780">
    <property type="entry name" value="TrlF_fam_ATP"/>
    <property type="match status" value="1"/>
</dbReference>
<dbReference type="InterPro" id="IPR027417">
    <property type="entry name" value="P-loop_NTPase"/>
</dbReference>
<name>A0A0J0ZPX5_ACIBA</name>
<accession>A0A0J0ZPX5</accession>
<dbReference type="EMBL" id="JPHZ01000035">
    <property type="protein sequence ID" value="KLT84384.1"/>
    <property type="molecule type" value="Genomic_DNA"/>
</dbReference>
<dbReference type="SUPFAM" id="SSF52540">
    <property type="entry name" value="P-loop containing nucleoside triphosphate hydrolases"/>
    <property type="match status" value="1"/>
</dbReference>
<evidence type="ECO:0008006" key="4">
    <source>
        <dbReference type="Google" id="ProtNLM"/>
    </source>
</evidence>
<dbReference type="Gene3D" id="3.40.50.300">
    <property type="entry name" value="P-loop containing nucleotide triphosphate hydrolases"/>
    <property type="match status" value="1"/>
</dbReference>